<comment type="miscellaneous">
    <text evidence="8">This function is generally fulfilled by the C-terminal part of HisG, which is missing in some bacteria such as this one.</text>
</comment>
<dbReference type="InterPro" id="IPR004516">
    <property type="entry name" value="HisRS/HisZ"/>
</dbReference>
<comment type="subunit">
    <text evidence="8">Heteromultimer composed of HisG and HisZ subunits.</text>
</comment>
<dbReference type="NCBIfam" id="NF008935">
    <property type="entry name" value="PRK12292.1-1"/>
    <property type="match status" value="1"/>
</dbReference>
<evidence type="ECO:0000256" key="2">
    <source>
        <dbReference type="ARBA" id="ARBA00004667"/>
    </source>
</evidence>
<evidence type="ECO:0000259" key="9">
    <source>
        <dbReference type="Pfam" id="PF13393"/>
    </source>
</evidence>
<keyword evidence="11" id="KW-1185">Reference proteome</keyword>
<gene>
    <name evidence="8" type="primary">hisZ</name>
    <name evidence="10" type="ORF">V6E02_10040</name>
</gene>
<keyword evidence="6 8" id="KW-0368">Histidine biosynthesis</keyword>
<keyword evidence="10" id="KW-0808">Transferase</keyword>
<dbReference type="Gene3D" id="3.30.930.10">
    <property type="entry name" value="Bira Bifunctional Protein, Domain 2"/>
    <property type="match status" value="1"/>
</dbReference>
<evidence type="ECO:0000256" key="7">
    <source>
        <dbReference type="ARBA" id="ARBA00025246"/>
    </source>
</evidence>
<dbReference type="GO" id="GO:0016757">
    <property type="term" value="F:glycosyltransferase activity"/>
    <property type="evidence" value="ECO:0007669"/>
    <property type="project" value="UniProtKB-KW"/>
</dbReference>
<dbReference type="InterPro" id="IPR041715">
    <property type="entry name" value="HisRS-like_core"/>
</dbReference>
<comment type="similarity">
    <text evidence="3 8">Belongs to the class-II aminoacyl-tRNA synthetase family. HisZ subfamily.</text>
</comment>
<dbReference type="CDD" id="cd00773">
    <property type="entry name" value="HisRS-like_core"/>
    <property type="match status" value="1"/>
</dbReference>
<protein>
    <recommendedName>
        <fullName evidence="4 8">ATP phosphoribosyltransferase regulatory subunit</fullName>
    </recommendedName>
</protein>
<dbReference type="Proteomes" id="UP001482231">
    <property type="component" value="Unassembled WGS sequence"/>
</dbReference>
<keyword evidence="8" id="KW-0028">Amino-acid biosynthesis</keyword>
<proteinExistence type="inferred from homology"/>
<organism evidence="10 11">
    <name type="scientific">Thiobacter aerophilum</name>
    <dbReference type="NCBI Taxonomy" id="3121275"/>
    <lineage>
        <taxon>Bacteria</taxon>
        <taxon>Pseudomonadati</taxon>
        <taxon>Pseudomonadota</taxon>
        <taxon>Betaproteobacteria</taxon>
        <taxon>Burkholderiales</taxon>
        <taxon>Thiobacteraceae</taxon>
        <taxon>Thiobacter</taxon>
    </lineage>
</organism>
<dbReference type="Pfam" id="PF13393">
    <property type="entry name" value="tRNA-synt_His"/>
    <property type="match status" value="1"/>
</dbReference>
<evidence type="ECO:0000256" key="8">
    <source>
        <dbReference type="HAMAP-Rule" id="MF_00125"/>
    </source>
</evidence>
<reference evidence="10 11" key="1">
    <citation type="submission" date="2024-02" db="EMBL/GenBank/DDBJ databases">
        <title>New thermophilic sulfur-oxidizing bacteria from a hot springs of the Uzon caldera (Kamchatka, Russia).</title>
        <authorList>
            <person name="Dukat A.M."/>
            <person name="Elcheninov A.G."/>
            <person name="Frolov E.N."/>
        </authorList>
    </citation>
    <scope>NUCLEOTIDE SEQUENCE [LARGE SCALE GENOMIC DNA]</scope>
    <source>
        <strain evidence="10 11">AK1</strain>
    </source>
</reference>
<evidence type="ECO:0000313" key="10">
    <source>
        <dbReference type="EMBL" id="MEO1767550.1"/>
    </source>
</evidence>
<evidence type="ECO:0000256" key="4">
    <source>
        <dbReference type="ARBA" id="ARBA00020397"/>
    </source>
</evidence>
<dbReference type="NCBIfam" id="TIGR00443">
    <property type="entry name" value="hisZ_biosyn_reg"/>
    <property type="match status" value="1"/>
</dbReference>
<comment type="pathway">
    <text evidence="2 8">Amino-acid biosynthesis; L-histidine biosynthesis; L-histidine from 5-phospho-alpha-D-ribose 1-diphosphate: step 1/9.</text>
</comment>
<dbReference type="HAMAP" id="MF_00125">
    <property type="entry name" value="HisZ"/>
    <property type="match status" value="1"/>
</dbReference>
<dbReference type="PIRSF" id="PIRSF001549">
    <property type="entry name" value="His-tRNA_synth"/>
    <property type="match status" value="1"/>
</dbReference>
<dbReference type="NCBIfam" id="NF009086">
    <property type="entry name" value="PRK12421.1"/>
    <property type="match status" value="1"/>
</dbReference>
<comment type="function">
    <text evidence="7 8">Required for the first step of histidine biosynthesis. May allow the feedback regulation of ATP phosphoribosyltransferase activity by histidine.</text>
</comment>
<keyword evidence="5 8" id="KW-0963">Cytoplasm</keyword>
<evidence type="ECO:0000256" key="5">
    <source>
        <dbReference type="ARBA" id="ARBA00022490"/>
    </source>
</evidence>
<evidence type="ECO:0000313" key="11">
    <source>
        <dbReference type="Proteomes" id="UP001482231"/>
    </source>
</evidence>
<name>A0ABV0EFV5_9BURK</name>
<accession>A0ABV0EFV5</accession>
<dbReference type="PANTHER" id="PTHR11476:SF7">
    <property type="entry name" value="HISTIDINE--TRNA LIGASE"/>
    <property type="match status" value="1"/>
</dbReference>
<dbReference type="SUPFAM" id="SSF55681">
    <property type="entry name" value="Class II aaRS and biotin synthetases"/>
    <property type="match status" value="1"/>
</dbReference>
<evidence type="ECO:0000256" key="1">
    <source>
        <dbReference type="ARBA" id="ARBA00004496"/>
    </source>
</evidence>
<keyword evidence="10" id="KW-0328">Glycosyltransferase</keyword>
<dbReference type="PANTHER" id="PTHR11476">
    <property type="entry name" value="HISTIDYL-TRNA SYNTHETASE"/>
    <property type="match status" value="1"/>
</dbReference>
<sequence length="388" mass="42519">MHSWLLPENIEDILPPQAWRLEQARRTALDLFASHGYQLIQPPLIQFLESLLTGTGRDMRLITFSLVDQLSGRPLGVRADITPQAARIDAHLLNRQGATRLCYAGSVLHTRPASADESREPFQVGAELFGHAGLEADLEIQRLMLELLARLGLSGVLLALGHVGIFRALARRAQLDEEREADLFQALQMKDVPTLRELTVGLPQEIRTALEVLPNLYGPRAILEEAVRRLPPYPEIGAALDALQTLADALQEQGTELHFDLAELRGYHYHSGVVFAAYVRQCPRAVAQGGRYDGAGKVFGRARSATGFSMDLRGLLPLLPATQPRGAILAPWGGDTALKARIEELRAAGEVVVVELPGQEAFRAESGCDRQLVPGEGGWQVVALRREA</sequence>
<comment type="subcellular location">
    <subcellularLocation>
        <location evidence="1 8">Cytoplasm</location>
    </subcellularLocation>
</comment>
<feature type="domain" description="Class II Histidinyl-tRNA synthetase (HisRS)-like catalytic core" evidence="9">
    <location>
        <begin position="10"/>
        <end position="315"/>
    </location>
</feature>
<dbReference type="EMBL" id="JBAJEX010000008">
    <property type="protein sequence ID" value="MEO1767550.1"/>
    <property type="molecule type" value="Genomic_DNA"/>
</dbReference>
<comment type="caution">
    <text evidence="10">The sequence shown here is derived from an EMBL/GenBank/DDBJ whole genome shotgun (WGS) entry which is preliminary data.</text>
</comment>
<dbReference type="InterPro" id="IPR004517">
    <property type="entry name" value="HisZ"/>
</dbReference>
<dbReference type="InterPro" id="IPR045864">
    <property type="entry name" value="aa-tRNA-synth_II/BPL/LPL"/>
</dbReference>
<evidence type="ECO:0000256" key="6">
    <source>
        <dbReference type="ARBA" id="ARBA00023102"/>
    </source>
</evidence>
<dbReference type="RefSeq" id="WP_347308662.1">
    <property type="nucleotide sequence ID" value="NZ_JBAJEX010000008.1"/>
</dbReference>
<evidence type="ECO:0000256" key="3">
    <source>
        <dbReference type="ARBA" id="ARBA00005539"/>
    </source>
</evidence>